<dbReference type="PANTHER" id="PTHR43591:SF24">
    <property type="entry name" value="2-METHOXY-6-POLYPRENYL-1,4-BENZOQUINOL METHYLASE, MITOCHONDRIAL"/>
    <property type="match status" value="1"/>
</dbReference>
<dbReference type="AlphaFoldDB" id="A0A6A6CZH6"/>
<dbReference type="GeneID" id="54568425"/>
<gene>
    <name evidence="1" type="ORF">M409DRAFT_62395</name>
</gene>
<dbReference type="SUPFAM" id="SSF53335">
    <property type="entry name" value="S-adenosyl-L-methionine-dependent methyltransferases"/>
    <property type="match status" value="1"/>
</dbReference>
<sequence>MPTSTEELPTYHSNESAPYVLPNDAAEQERLNRQHDAIVAMLKDVPFHAPLPSTPTLRSALDIGCGTGTTTHLLAAAHPQAKIHGIDLTPIPSSRPKPSNLEFTTGEIRFLVNEGKVKRRDWSYIFSRMLFLGMTDWAAYIALLYDLLEPGGWAELQEVEFVMRDASGEVISQDWRWLNAMTTSLARKGLDTACASKISGWMRDAGFVNVRVGVYVWSWSKEGWEEHPESAEIGRYSVDVLRREIGRMAPRLWDGIGKSEGEVQELYGELRDGLEELGKGAHMRYYVVCGRKP</sequence>
<dbReference type="CDD" id="cd02440">
    <property type="entry name" value="AdoMet_MTases"/>
    <property type="match status" value="1"/>
</dbReference>
<protein>
    <recommendedName>
        <fullName evidence="3">Methyltransferase domain-containing protein</fullName>
    </recommendedName>
</protein>
<dbReference type="OrthoDB" id="10017101at2759"/>
<evidence type="ECO:0000313" key="2">
    <source>
        <dbReference type="Proteomes" id="UP000799537"/>
    </source>
</evidence>
<dbReference type="EMBL" id="ML993580">
    <property type="protein sequence ID" value="KAF2172637.1"/>
    <property type="molecule type" value="Genomic_DNA"/>
</dbReference>
<dbReference type="InterPro" id="IPR029063">
    <property type="entry name" value="SAM-dependent_MTases_sf"/>
</dbReference>
<proteinExistence type="predicted"/>
<reference evidence="1" key="1">
    <citation type="journal article" date="2020" name="Stud. Mycol.">
        <title>101 Dothideomycetes genomes: a test case for predicting lifestyles and emergence of pathogens.</title>
        <authorList>
            <person name="Haridas S."/>
            <person name="Albert R."/>
            <person name="Binder M."/>
            <person name="Bloem J."/>
            <person name="Labutti K."/>
            <person name="Salamov A."/>
            <person name="Andreopoulos B."/>
            <person name="Baker S."/>
            <person name="Barry K."/>
            <person name="Bills G."/>
            <person name="Bluhm B."/>
            <person name="Cannon C."/>
            <person name="Castanera R."/>
            <person name="Culley D."/>
            <person name="Daum C."/>
            <person name="Ezra D."/>
            <person name="Gonzalez J."/>
            <person name="Henrissat B."/>
            <person name="Kuo A."/>
            <person name="Liang C."/>
            <person name="Lipzen A."/>
            <person name="Lutzoni F."/>
            <person name="Magnuson J."/>
            <person name="Mondo S."/>
            <person name="Nolan M."/>
            <person name="Ohm R."/>
            <person name="Pangilinan J."/>
            <person name="Park H.-J."/>
            <person name="Ramirez L."/>
            <person name="Alfaro M."/>
            <person name="Sun H."/>
            <person name="Tritt A."/>
            <person name="Yoshinaga Y."/>
            <person name="Zwiers L.-H."/>
            <person name="Turgeon B."/>
            <person name="Goodwin S."/>
            <person name="Spatafora J."/>
            <person name="Crous P."/>
            <person name="Grigoriev I."/>
        </authorList>
    </citation>
    <scope>NUCLEOTIDE SEQUENCE</scope>
    <source>
        <strain evidence="1">ATCC 36951</strain>
    </source>
</reference>
<evidence type="ECO:0008006" key="3">
    <source>
        <dbReference type="Google" id="ProtNLM"/>
    </source>
</evidence>
<dbReference type="Gene3D" id="3.40.50.150">
    <property type="entry name" value="Vaccinia Virus protein VP39"/>
    <property type="match status" value="1"/>
</dbReference>
<dbReference type="RefSeq" id="XP_033673526.1">
    <property type="nucleotide sequence ID" value="XM_033815153.1"/>
</dbReference>
<dbReference type="Proteomes" id="UP000799537">
    <property type="component" value="Unassembled WGS sequence"/>
</dbReference>
<organism evidence="1 2">
    <name type="scientific">Zasmidium cellare ATCC 36951</name>
    <dbReference type="NCBI Taxonomy" id="1080233"/>
    <lineage>
        <taxon>Eukaryota</taxon>
        <taxon>Fungi</taxon>
        <taxon>Dikarya</taxon>
        <taxon>Ascomycota</taxon>
        <taxon>Pezizomycotina</taxon>
        <taxon>Dothideomycetes</taxon>
        <taxon>Dothideomycetidae</taxon>
        <taxon>Mycosphaerellales</taxon>
        <taxon>Mycosphaerellaceae</taxon>
        <taxon>Zasmidium</taxon>
    </lineage>
</organism>
<dbReference type="GO" id="GO:0008168">
    <property type="term" value="F:methyltransferase activity"/>
    <property type="evidence" value="ECO:0007669"/>
    <property type="project" value="TreeGrafter"/>
</dbReference>
<dbReference type="PANTHER" id="PTHR43591">
    <property type="entry name" value="METHYLTRANSFERASE"/>
    <property type="match status" value="1"/>
</dbReference>
<dbReference type="Pfam" id="PF13489">
    <property type="entry name" value="Methyltransf_23"/>
    <property type="match status" value="1"/>
</dbReference>
<keyword evidence="2" id="KW-1185">Reference proteome</keyword>
<evidence type="ECO:0000313" key="1">
    <source>
        <dbReference type="EMBL" id="KAF2172637.1"/>
    </source>
</evidence>
<accession>A0A6A6CZH6</accession>
<name>A0A6A6CZH6_ZASCE</name>